<sequence length="68" mass="8053">MVFGIIPFLVIRIYLFTEHQFTESSFIFIIKNVYGILTNLWELHHWLLAVWNSRKESKIAVPVACEDD</sequence>
<evidence type="ECO:0000313" key="1">
    <source>
        <dbReference type="EMBL" id="GAU94149.1"/>
    </source>
</evidence>
<accession>A0A1D1UWX0</accession>
<name>A0A1D1UWX0_RAMVA</name>
<comment type="caution">
    <text evidence="1">The sequence shown here is derived from an EMBL/GenBank/DDBJ whole genome shotgun (WGS) entry which is preliminary data.</text>
</comment>
<gene>
    <name evidence="1" type="primary">RvY_05975-1</name>
    <name evidence="1" type="synonym">RvY_05975.1</name>
    <name evidence="1" type="ORF">RvY_05975</name>
</gene>
<dbReference type="EMBL" id="BDGG01000002">
    <property type="protein sequence ID" value="GAU94149.1"/>
    <property type="molecule type" value="Genomic_DNA"/>
</dbReference>
<evidence type="ECO:0000313" key="2">
    <source>
        <dbReference type="Proteomes" id="UP000186922"/>
    </source>
</evidence>
<dbReference type="Proteomes" id="UP000186922">
    <property type="component" value="Unassembled WGS sequence"/>
</dbReference>
<keyword evidence="2" id="KW-1185">Reference proteome</keyword>
<organism evidence="1 2">
    <name type="scientific">Ramazzottius varieornatus</name>
    <name type="common">Water bear</name>
    <name type="synonym">Tardigrade</name>
    <dbReference type="NCBI Taxonomy" id="947166"/>
    <lineage>
        <taxon>Eukaryota</taxon>
        <taxon>Metazoa</taxon>
        <taxon>Ecdysozoa</taxon>
        <taxon>Tardigrada</taxon>
        <taxon>Eutardigrada</taxon>
        <taxon>Parachela</taxon>
        <taxon>Hypsibioidea</taxon>
        <taxon>Ramazzottiidae</taxon>
        <taxon>Ramazzottius</taxon>
    </lineage>
</organism>
<dbReference type="AlphaFoldDB" id="A0A1D1UWX0"/>
<dbReference type="OrthoDB" id="5964337at2759"/>
<protein>
    <submittedName>
        <fullName evidence="1">Uncharacterized protein</fullName>
    </submittedName>
</protein>
<proteinExistence type="predicted"/>
<reference evidence="1 2" key="1">
    <citation type="journal article" date="2016" name="Nat. Commun.">
        <title>Extremotolerant tardigrade genome and improved radiotolerance of human cultured cells by tardigrade-unique protein.</title>
        <authorList>
            <person name="Hashimoto T."/>
            <person name="Horikawa D.D."/>
            <person name="Saito Y."/>
            <person name="Kuwahara H."/>
            <person name="Kozuka-Hata H."/>
            <person name="Shin-I T."/>
            <person name="Minakuchi Y."/>
            <person name="Ohishi K."/>
            <person name="Motoyama A."/>
            <person name="Aizu T."/>
            <person name="Enomoto A."/>
            <person name="Kondo K."/>
            <person name="Tanaka S."/>
            <person name="Hara Y."/>
            <person name="Koshikawa S."/>
            <person name="Sagara H."/>
            <person name="Miura T."/>
            <person name="Yokobori S."/>
            <person name="Miyagawa K."/>
            <person name="Suzuki Y."/>
            <person name="Kubo T."/>
            <person name="Oyama M."/>
            <person name="Kohara Y."/>
            <person name="Fujiyama A."/>
            <person name="Arakawa K."/>
            <person name="Katayama T."/>
            <person name="Toyoda A."/>
            <person name="Kunieda T."/>
        </authorList>
    </citation>
    <scope>NUCLEOTIDE SEQUENCE [LARGE SCALE GENOMIC DNA]</scope>
    <source>
        <strain evidence="1 2">YOKOZUNA-1</strain>
    </source>
</reference>